<evidence type="ECO:0000313" key="1">
    <source>
        <dbReference type="EMBL" id="PSB36298.1"/>
    </source>
</evidence>
<accession>A0ABX5F4H4</accession>
<dbReference type="EMBL" id="PVWP01000010">
    <property type="protein sequence ID" value="PSB36298.1"/>
    <property type="molecule type" value="Genomic_DNA"/>
</dbReference>
<dbReference type="Proteomes" id="UP000238218">
    <property type="component" value="Unassembled WGS sequence"/>
</dbReference>
<proteinExistence type="predicted"/>
<keyword evidence="2" id="KW-1185">Reference proteome</keyword>
<comment type="caution">
    <text evidence="1">The sequence shown here is derived from an EMBL/GenBank/DDBJ whole genome shotgun (WGS) entry which is preliminary data.</text>
</comment>
<gene>
    <name evidence="1" type="ORF">C7B81_13620</name>
</gene>
<organism evidence="1 2">
    <name type="scientific">Aphanothece cf. minutissima CCALA 015</name>
    <dbReference type="NCBI Taxonomy" id="2107695"/>
    <lineage>
        <taxon>Bacteria</taxon>
        <taxon>Bacillati</taxon>
        <taxon>Cyanobacteriota</taxon>
        <taxon>Cyanophyceae</taxon>
        <taxon>Oscillatoriophycideae</taxon>
        <taxon>Chroococcales</taxon>
        <taxon>Aphanothecaceae</taxon>
        <taxon>Aphanothece</taxon>
    </lineage>
</organism>
<name>A0ABX5F4H4_9CHRO</name>
<protein>
    <submittedName>
        <fullName evidence="1">Uncharacterized protein</fullName>
    </submittedName>
</protein>
<reference evidence="1 2" key="1">
    <citation type="submission" date="2018-03" db="EMBL/GenBank/DDBJ databases">
        <title>The ancient ancestry and fast evolution of plastids.</title>
        <authorList>
            <person name="Moore K.R."/>
            <person name="Magnabosco C."/>
            <person name="Momper L."/>
            <person name="Gold D.A."/>
            <person name="Bosak T."/>
            <person name="Fournier G.P."/>
        </authorList>
    </citation>
    <scope>NUCLEOTIDE SEQUENCE [LARGE SCALE GENOMIC DNA]</scope>
    <source>
        <strain evidence="1 2">CCALA 015</strain>
    </source>
</reference>
<dbReference type="RefSeq" id="WP_106222610.1">
    <property type="nucleotide sequence ID" value="NZ_PVWP01000010.1"/>
</dbReference>
<sequence length="75" mass="7608">MNPPEATDWQALSGPECLRRLGIDTEGLGGAAAAEHLDATGPNRLVLPPGPGRWRGPGATGAGSASPVTCWCRGT</sequence>
<evidence type="ECO:0000313" key="2">
    <source>
        <dbReference type="Proteomes" id="UP000238218"/>
    </source>
</evidence>